<evidence type="ECO:0000256" key="3">
    <source>
        <dbReference type="ARBA" id="ARBA00022679"/>
    </source>
</evidence>
<dbReference type="Gene3D" id="3.30.200.20">
    <property type="entry name" value="Phosphorylase Kinase, domain 1"/>
    <property type="match status" value="1"/>
</dbReference>
<dbReference type="PROSITE" id="PS51178">
    <property type="entry name" value="PASTA"/>
    <property type="match status" value="3"/>
</dbReference>
<feature type="region of interest" description="Disordered" evidence="11">
    <location>
        <begin position="480"/>
        <end position="499"/>
    </location>
</feature>
<dbReference type="KEGG" id="cstr:CBE89_00935"/>
<feature type="binding site" evidence="10">
    <location>
        <position position="35"/>
    </location>
    <ligand>
        <name>ATP</name>
        <dbReference type="ChEBI" id="CHEBI:30616"/>
    </ligand>
</feature>
<dbReference type="EC" id="2.7.11.1" evidence="1"/>
<evidence type="ECO:0000256" key="10">
    <source>
        <dbReference type="PROSITE-ProRule" id="PRU10141"/>
    </source>
</evidence>
<dbReference type="SMART" id="SM00740">
    <property type="entry name" value="PASTA"/>
    <property type="match status" value="3"/>
</dbReference>
<dbReference type="SMART" id="SM00220">
    <property type="entry name" value="S_TKc"/>
    <property type="match status" value="1"/>
</dbReference>
<dbReference type="RefSeq" id="WP_086890440.1">
    <property type="nucleotide sequence ID" value="NZ_CP021252.1"/>
</dbReference>
<evidence type="ECO:0000313" key="15">
    <source>
        <dbReference type="Proteomes" id="UP000250197"/>
    </source>
</evidence>
<dbReference type="AlphaFoldDB" id="A0A2Z2J0U7"/>
<dbReference type="Pfam" id="PF03793">
    <property type="entry name" value="PASTA"/>
    <property type="match status" value="4"/>
</dbReference>
<keyword evidence="4" id="KW-0677">Repeat</keyword>
<comment type="catalytic activity">
    <reaction evidence="8">
        <text>L-threonyl-[protein] + ATP = O-phospho-L-threonyl-[protein] + ADP + H(+)</text>
        <dbReference type="Rhea" id="RHEA:46608"/>
        <dbReference type="Rhea" id="RHEA-COMP:11060"/>
        <dbReference type="Rhea" id="RHEA-COMP:11605"/>
        <dbReference type="ChEBI" id="CHEBI:15378"/>
        <dbReference type="ChEBI" id="CHEBI:30013"/>
        <dbReference type="ChEBI" id="CHEBI:30616"/>
        <dbReference type="ChEBI" id="CHEBI:61977"/>
        <dbReference type="ChEBI" id="CHEBI:456216"/>
        <dbReference type="EC" id="2.7.11.1"/>
    </reaction>
</comment>
<protein>
    <recommendedName>
        <fullName evidence="1">non-specific serine/threonine protein kinase</fullName>
        <ecNumber evidence="1">2.7.11.1</ecNumber>
    </recommendedName>
</protein>
<keyword evidence="5 10" id="KW-0547">Nucleotide-binding</keyword>
<evidence type="ECO:0000256" key="9">
    <source>
        <dbReference type="ARBA" id="ARBA00048679"/>
    </source>
</evidence>
<evidence type="ECO:0000256" key="1">
    <source>
        <dbReference type="ARBA" id="ARBA00012513"/>
    </source>
</evidence>
<dbReference type="PANTHER" id="PTHR43289">
    <property type="entry name" value="MITOGEN-ACTIVATED PROTEIN KINASE KINASE KINASE 20-RELATED"/>
    <property type="match status" value="1"/>
</dbReference>
<dbReference type="NCBIfam" id="NF033483">
    <property type="entry name" value="PknB_PASTA_kin"/>
    <property type="match status" value="1"/>
</dbReference>
<feature type="domain" description="PASTA" evidence="13">
    <location>
        <begin position="373"/>
        <end position="439"/>
    </location>
</feature>
<dbReference type="PANTHER" id="PTHR43289:SF6">
    <property type="entry name" value="SERINE_THREONINE-PROTEIN KINASE NEKL-3"/>
    <property type="match status" value="1"/>
</dbReference>
<dbReference type="Pfam" id="PF00069">
    <property type="entry name" value="Pkinase"/>
    <property type="match status" value="1"/>
</dbReference>
<dbReference type="CDD" id="cd14014">
    <property type="entry name" value="STKc_PknB_like"/>
    <property type="match status" value="1"/>
</dbReference>
<dbReference type="Proteomes" id="UP000250197">
    <property type="component" value="Chromosome"/>
</dbReference>
<reference evidence="14 15" key="1">
    <citation type="submission" date="2017-05" db="EMBL/GenBank/DDBJ databases">
        <title>Complete genome sequence of Corynebacterium striatum KC-Na-1 isolated from Neophocaena asiaeorientalis in Korea.</title>
        <authorList>
            <person name="Kim J.H."/>
            <person name="Lee K."/>
        </authorList>
    </citation>
    <scope>NUCLEOTIDE SEQUENCE [LARGE SCALE GENOMIC DNA]</scope>
    <source>
        <strain evidence="14 15">KC-Na-01</strain>
    </source>
</reference>
<dbReference type="PROSITE" id="PS50011">
    <property type="entry name" value="PROTEIN_KINASE_DOM"/>
    <property type="match status" value="1"/>
</dbReference>
<dbReference type="GO" id="GO:0045717">
    <property type="term" value="P:negative regulation of fatty acid biosynthetic process"/>
    <property type="evidence" value="ECO:0007669"/>
    <property type="project" value="UniProtKB-ARBA"/>
</dbReference>
<dbReference type="CDD" id="cd06577">
    <property type="entry name" value="PASTA_pknB"/>
    <property type="match status" value="4"/>
</dbReference>
<dbReference type="EMBL" id="CP021252">
    <property type="protein sequence ID" value="ART20224.1"/>
    <property type="molecule type" value="Genomic_DNA"/>
</dbReference>
<dbReference type="PROSITE" id="PS00108">
    <property type="entry name" value="PROTEIN_KINASE_ST"/>
    <property type="match status" value="1"/>
</dbReference>
<evidence type="ECO:0000256" key="4">
    <source>
        <dbReference type="ARBA" id="ARBA00022737"/>
    </source>
</evidence>
<organism evidence="14 15">
    <name type="scientific">Corynebacterium striatum</name>
    <dbReference type="NCBI Taxonomy" id="43770"/>
    <lineage>
        <taxon>Bacteria</taxon>
        <taxon>Bacillati</taxon>
        <taxon>Actinomycetota</taxon>
        <taxon>Actinomycetes</taxon>
        <taxon>Mycobacteriales</taxon>
        <taxon>Corynebacteriaceae</taxon>
        <taxon>Corynebacterium</taxon>
    </lineage>
</organism>
<evidence type="ECO:0000256" key="2">
    <source>
        <dbReference type="ARBA" id="ARBA00022527"/>
    </source>
</evidence>
<dbReference type="SUPFAM" id="SSF56112">
    <property type="entry name" value="Protein kinase-like (PK-like)"/>
    <property type="match status" value="1"/>
</dbReference>
<dbReference type="GO" id="GO:0004674">
    <property type="term" value="F:protein serine/threonine kinase activity"/>
    <property type="evidence" value="ECO:0007669"/>
    <property type="project" value="UniProtKB-KW"/>
</dbReference>
<sequence>MVNDRYHLRHVIGSGGMSEVYDAEDTVLGRTVAIKMLRPEMARDVNFRERFRREAQNSGRLNHPNIVSVFDTGEKDVNGLTIPYIVMELVNGRTLRDIVREDGPLPSQEAAQILAPVADALQASHEAGIIHRDIKPANIMLTGTGQVKVMDFGIARALDDSTSAMTQTSAVIGTAQYLSPEQARGKPADARSDVYALGCVMYEAVTGRTPFEGETPFAVAYQHVQEDPVPPTQYVDVQHLTDTQRLNIDAVILTAMAKHPADRYQSAWEMGEDLRRMGNGQLTEAARGHVTEEEHPTAMVAPVADASIGQHRAPVKSTRPSEDDEGGNGLKWLALFLAGLLVVIMGYFAWDFWQSSREENRIEQQQREDAAARANMVVVPKVEKRPRNEVVAELEKMGLLVTVNEEANPDIDRDKVIRINPAPGSELQKGSSVTLTVSSGDEITEVPDLSGMTLEEAGKALSDAGLSLNDKIEETNDDAPAGEIVSQNPAGGSQLSKGSKVKVTVSKGKEEAKVPDVTGMPQARAVSMLESVGFKVNVNVVDSQEPEDRVLSVSNQGSKLAKGETVTIEVSNGMLITAPDLLHKTPSEAESALRSAGWQGSVRTGPVVPTGALVDNGRVGWASVNPGDLIRKNATVELRVWEFNASALIPR</sequence>
<name>A0A2Z2J0U7_CORST</name>
<evidence type="ECO:0000259" key="12">
    <source>
        <dbReference type="PROSITE" id="PS50011"/>
    </source>
</evidence>
<comment type="catalytic activity">
    <reaction evidence="9">
        <text>L-seryl-[protein] + ATP = O-phospho-L-seryl-[protein] + ADP + H(+)</text>
        <dbReference type="Rhea" id="RHEA:17989"/>
        <dbReference type="Rhea" id="RHEA-COMP:9863"/>
        <dbReference type="Rhea" id="RHEA-COMP:11604"/>
        <dbReference type="ChEBI" id="CHEBI:15378"/>
        <dbReference type="ChEBI" id="CHEBI:29999"/>
        <dbReference type="ChEBI" id="CHEBI:30616"/>
        <dbReference type="ChEBI" id="CHEBI:83421"/>
        <dbReference type="ChEBI" id="CHEBI:456216"/>
        <dbReference type="EC" id="2.7.11.1"/>
    </reaction>
</comment>
<dbReference type="Gene3D" id="3.30.10.20">
    <property type="match status" value="4"/>
</dbReference>
<evidence type="ECO:0000256" key="7">
    <source>
        <dbReference type="ARBA" id="ARBA00022840"/>
    </source>
</evidence>
<evidence type="ECO:0000313" key="14">
    <source>
        <dbReference type="EMBL" id="ART20224.1"/>
    </source>
</evidence>
<evidence type="ECO:0000256" key="11">
    <source>
        <dbReference type="SAM" id="MobiDB-lite"/>
    </source>
</evidence>
<dbReference type="InterPro" id="IPR008271">
    <property type="entry name" value="Ser/Thr_kinase_AS"/>
</dbReference>
<feature type="domain" description="Protein kinase" evidence="12">
    <location>
        <begin position="6"/>
        <end position="275"/>
    </location>
</feature>
<dbReference type="FunFam" id="1.10.510.10:FF:000021">
    <property type="entry name" value="Serine/threonine protein kinase"/>
    <property type="match status" value="1"/>
</dbReference>
<feature type="domain" description="PASTA" evidence="13">
    <location>
        <begin position="440"/>
        <end position="507"/>
    </location>
</feature>
<keyword evidence="2 14" id="KW-0723">Serine/threonine-protein kinase</keyword>
<keyword evidence="7 10" id="KW-0067">ATP-binding</keyword>
<accession>A0A2Z2J0U7</accession>
<keyword evidence="6 14" id="KW-0418">Kinase</keyword>
<feature type="domain" description="PASTA" evidence="13">
    <location>
        <begin position="508"/>
        <end position="572"/>
    </location>
</feature>
<feature type="compositionally biased region" description="Polar residues" evidence="11">
    <location>
        <begin position="485"/>
        <end position="495"/>
    </location>
</feature>
<dbReference type="GO" id="GO:0005524">
    <property type="term" value="F:ATP binding"/>
    <property type="evidence" value="ECO:0007669"/>
    <property type="project" value="UniProtKB-UniRule"/>
</dbReference>
<evidence type="ECO:0000256" key="5">
    <source>
        <dbReference type="ARBA" id="ARBA00022741"/>
    </source>
</evidence>
<keyword evidence="3" id="KW-0808">Transferase</keyword>
<gene>
    <name evidence="14" type="ORF">CBE89_00935</name>
</gene>
<dbReference type="Gene3D" id="1.10.510.10">
    <property type="entry name" value="Transferase(Phosphotransferase) domain 1"/>
    <property type="match status" value="1"/>
</dbReference>
<evidence type="ECO:0000259" key="13">
    <source>
        <dbReference type="PROSITE" id="PS51178"/>
    </source>
</evidence>
<evidence type="ECO:0000256" key="6">
    <source>
        <dbReference type="ARBA" id="ARBA00022777"/>
    </source>
</evidence>
<dbReference type="PROSITE" id="PS00107">
    <property type="entry name" value="PROTEIN_KINASE_ATP"/>
    <property type="match status" value="1"/>
</dbReference>
<dbReference type="InterPro" id="IPR005543">
    <property type="entry name" value="PASTA_dom"/>
</dbReference>
<dbReference type="FunFam" id="3.30.200.20:FF:000035">
    <property type="entry name" value="Serine/threonine protein kinase Stk1"/>
    <property type="match status" value="1"/>
</dbReference>
<proteinExistence type="predicted"/>
<dbReference type="InterPro" id="IPR011009">
    <property type="entry name" value="Kinase-like_dom_sf"/>
</dbReference>
<dbReference type="InterPro" id="IPR017441">
    <property type="entry name" value="Protein_kinase_ATP_BS"/>
</dbReference>
<dbReference type="InterPro" id="IPR000719">
    <property type="entry name" value="Prot_kinase_dom"/>
</dbReference>
<evidence type="ECO:0000256" key="8">
    <source>
        <dbReference type="ARBA" id="ARBA00047899"/>
    </source>
</evidence>